<keyword evidence="3" id="KW-1133">Transmembrane helix</keyword>
<dbReference type="Pfam" id="PF13185">
    <property type="entry name" value="GAF_2"/>
    <property type="match status" value="1"/>
</dbReference>
<accession>A0A1N6N6D5</accession>
<dbReference type="SMART" id="SM00091">
    <property type="entry name" value="PAS"/>
    <property type="match status" value="3"/>
</dbReference>
<dbReference type="PROSITE" id="PS50887">
    <property type="entry name" value="GGDEF"/>
    <property type="match status" value="1"/>
</dbReference>
<dbReference type="InterPro" id="IPR043128">
    <property type="entry name" value="Rev_trsase/Diguanyl_cyclase"/>
</dbReference>
<evidence type="ECO:0000259" key="5">
    <source>
        <dbReference type="PROSITE" id="PS50113"/>
    </source>
</evidence>
<dbReference type="AlphaFoldDB" id="A0A1N6N6D5"/>
<dbReference type="SMART" id="SM00267">
    <property type="entry name" value="GGDEF"/>
    <property type="match status" value="1"/>
</dbReference>
<dbReference type="eggNOG" id="COG5001">
    <property type="taxonomic scope" value="Bacteria"/>
</dbReference>
<keyword evidence="3" id="KW-0812">Transmembrane</keyword>
<keyword evidence="3" id="KW-0472">Membrane</keyword>
<dbReference type="NCBIfam" id="TIGR00229">
    <property type="entry name" value="sensory_box"/>
    <property type="match status" value="3"/>
</dbReference>
<feature type="domain" description="GGDEF" evidence="7">
    <location>
        <begin position="737"/>
        <end position="870"/>
    </location>
</feature>
<feature type="transmembrane region" description="Helical" evidence="3">
    <location>
        <begin position="84"/>
        <end position="103"/>
    </location>
</feature>
<dbReference type="InterPro" id="IPR000014">
    <property type="entry name" value="PAS"/>
</dbReference>
<dbReference type="SUPFAM" id="SSF55073">
    <property type="entry name" value="Nucleotide cyclase"/>
    <property type="match status" value="1"/>
</dbReference>
<dbReference type="Gene3D" id="3.30.450.20">
    <property type="entry name" value="PAS domain"/>
    <property type="match status" value="3"/>
</dbReference>
<feature type="domain" description="PAC" evidence="5">
    <location>
        <begin position="230"/>
        <end position="282"/>
    </location>
</feature>
<dbReference type="STRING" id="49186.SAMN05421647_10157"/>
<dbReference type="SUPFAM" id="SSF55781">
    <property type="entry name" value="GAF domain-like"/>
    <property type="match status" value="1"/>
</dbReference>
<evidence type="ECO:0000256" key="2">
    <source>
        <dbReference type="ARBA" id="ARBA00022636"/>
    </source>
</evidence>
<dbReference type="Gene3D" id="3.20.20.450">
    <property type="entry name" value="EAL domain"/>
    <property type="match status" value="1"/>
</dbReference>
<feature type="domain" description="PAC" evidence="5">
    <location>
        <begin position="653"/>
        <end position="705"/>
    </location>
</feature>
<feature type="transmembrane region" description="Helical" evidence="3">
    <location>
        <begin position="115"/>
        <end position="136"/>
    </location>
</feature>
<name>A0A1N6N6D5_9GAMM</name>
<protein>
    <recommendedName>
        <fullName evidence="1">cyclic-guanylate-specific phosphodiesterase</fullName>
        <ecNumber evidence="1">3.1.4.52</ecNumber>
    </recommendedName>
</protein>
<dbReference type="Pfam" id="PF08447">
    <property type="entry name" value="PAS_3"/>
    <property type="match status" value="2"/>
</dbReference>
<reference evidence="8 9" key="1">
    <citation type="submission" date="2017-01" db="EMBL/GenBank/DDBJ databases">
        <authorList>
            <person name="Mah S.A."/>
            <person name="Swanson W.J."/>
            <person name="Moy G.W."/>
            <person name="Vacquier V.D."/>
        </authorList>
    </citation>
    <scope>NUCLEOTIDE SEQUENCE [LARGE SCALE GENOMIC DNA]</scope>
    <source>
        <strain evidence="8 9">DSM 7027</strain>
    </source>
</reference>
<dbReference type="GO" id="GO:0071111">
    <property type="term" value="F:cyclic-guanylate-specific phosphodiesterase activity"/>
    <property type="evidence" value="ECO:0007669"/>
    <property type="project" value="UniProtKB-EC"/>
</dbReference>
<dbReference type="Proteomes" id="UP000186895">
    <property type="component" value="Unassembled WGS sequence"/>
</dbReference>
<organism evidence="8 9">
    <name type="scientific">Marinobacterium stanieri</name>
    <dbReference type="NCBI Taxonomy" id="49186"/>
    <lineage>
        <taxon>Bacteria</taxon>
        <taxon>Pseudomonadati</taxon>
        <taxon>Pseudomonadota</taxon>
        <taxon>Gammaproteobacteria</taxon>
        <taxon>Oceanospirillales</taxon>
        <taxon>Oceanospirillaceae</taxon>
        <taxon>Marinobacterium</taxon>
    </lineage>
</organism>
<dbReference type="PROSITE" id="PS50883">
    <property type="entry name" value="EAL"/>
    <property type="match status" value="1"/>
</dbReference>
<feature type="domain" description="PAS" evidence="4">
    <location>
        <begin position="577"/>
        <end position="626"/>
    </location>
</feature>
<dbReference type="InterPro" id="IPR029787">
    <property type="entry name" value="Nucleotide_cyclase"/>
</dbReference>
<dbReference type="SUPFAM" id="SSF55785">
    <property type="entry name" value="PYP-like sensor domain (PAS domain)"/>
    <property type="match status" value="3"/>
</dbReference>
<evidence type="ECO:0000259" key="7">
    <source>
        <dbReference type="PROSITE" id="PS50887"/>
    </source>
</evidence>
<dbReference type="Gene3D" id="3.30.70.270">
    <property type="match status" value="1"/>
</dbReference>
<dbReference type="InterPro" id="IPR000700">
    <property type="entry name" value="PAS-assoc_C"/>
</dbReference>
<dbReference type="NCBIfam" id="TIGR00254">
    <property type="entry name" value="GGDEF"/>
    <property type="match status" value="1"/>
</dbReference>
<evidence type="ECO:0000259" key="4">
    <source>
        <dbReference type="PROSITE" id="PS50112"/>
    </source>
</evidence>
<dbReference type="CDD" id="cd00130">
    <property type="entry name" value="PAS"/>
    <property type="match status" value="3"/>
</dbReference>
<dbReference type="InterPro" id="IPR001610">
    <property type="entry name" value="PAC"/>
</dbReference>
<dbReference type="SMART" id="SM00086">
    <property type="entry name" value="PAC"/>
    <property type="match status" value="3"/>
</dbReference>
<evidence type="ECO:0000256" key="1">
    <source>
        <dbReference type="ARBA" id="ARBA00012282"/>
    </source>
</evidence>
<keyword evidence="2" id="KW-0973">c-di-GMP</keyword>
<keyword evidence="9" id="KW-1185">Reference proteome</keyword>
<dbReference type="CDD" id="cd01948">
    <property type="entry name" value="EAL"/>
    <property type="match status" value="1"/>
</dbReference>
<dbReference type="PROSITE" id="PS50113">
    <property type="entry name" value="PAC"/>
    <property type="match status" value="3"/>
</dbReference>
<feature type="domain" description="EAL" evidence="6">
    <location>
        <begin position="879"/>
        <end position="1133"/>
    </location>
</feature>
<dbReference type="InterPro" id="IPR000160">
    <property type="entry name" value="GGDEF_dom"/>
</dbReference>
<evidence type="ECO:0000313" key="9">
    <source>
        <dbReference type="Proteomes" id="UP000186895"/>
    </source>
</evidence>
<dbReference type="CDD" id="cd01949">
    <property type="entry name" value="GGDEF"/>
    <property type="match status" value="1"/>
</dbReference>
<evidence type="ECO:0000313" key="8">
    <source>
        <dbReference type="EMBL" id="SIP87601.1"/>
    </source>
</evidence>
<evidence type="ECO:0000259" key="6">
    <source>
        <dbReference type="PROSITE" id="PS50883"/>
    </source>
</evidence>
<proteinExistence type="predicted"/>
<dbReference type="Pfam" id="PF00563">
    <property type="entry name" value="EAL"/>
    <property type="match status" value="1"/>
</dbReference>
<feature type="domain" description="PAC" evidence="5">
    <location>
        <begin position="531"/>
        <end position="583"/>
    </location>
</feature>
<dbReference type="EC" id="3.1.4.52" evidence="1"/>
<dbReference type="SMART" id="SM00052">
    <property type="entry name" value="EAL"/>
    <property type="match status" value="1"/>
</dbReference>
<feature type="transmembrane region" description="Helical" evidence="3">
    <location>
        <begin position="12"/>
        <end position="34"/>
    </location>
</feature>
<gene>
    <name evidence="8" type="ORF">SAMN05421647_10157</name>
</gene>
<dbReference type="PANTHER" id="PTHR44757:SF2">
    <property type="entry name" value="BIOFILM ARCHITECTURE MAINTENANCE PROTEIN MBAA"/>
    <property type="match status" value="1"/>
</dbReference>
<dbReference type="FunFam" id="3.20.20.450:FF:000001">
    <property type="entry name" value="Cyclic di-GMP phosphodiesterase yahA"/>
    <property type="match status" value="1"/>
</dbReference>
<dbReference type="InterPro" id="IPR001633">
    <property type="entry name" value="EAL_dom"/>
</dbReference>
<dbReference type="Pfam" id="PF00990">
    <property type="entry name" value="GGDEF"/>
    <property type="match status" value="1"/>
</dbReference>
<dbReference type="InterPro" id="IPR029016">
    <property type="entry name" value="GAF-like_dom_sf"/>
</dbReference>
<dbReference type="InterPro" id="IPR052155">
    <property type="entry name" value="Biofilm_reg_signaling"/>
</dbReference>
<dbReference type="InterPro" id="IPR035965">
    <property type="entry name" value="PAS-like_dom_sf"/>
</dbReference>
<dbReference type="SUPFAM" id="SSF141868">
    <property type="entry name" value="EAL domain-like"/>
    <property type="match status" value="1"/>
</dbReference>
<feature type="transmembrane region" description="Helical" evidence="3">
    <location>
        <begin position="40"/>
        <end position="64"/>
    </location>
</feature>
<evidence type="ECO:0000256" key="3">
    <source>
        <dbReference type="SAM" id="Phobius"/>
    </source>
</evidence>
<sequence>MRQRPYKLLEYVALYVAFGLLWIHGSDSLVAYLTGENTDLFATISRVKGSLFIVVTALFFYFALLRTSKSGQASPETGRFDLPILLSGLLLVLSAPLLGGPLSHFLADTLLVPHWVGLLLAGVVAAGIVLFLLAVYRQKLASRFDEHLSQEVSRREDLMTHFFELPFVGMALADPNTGRWIRVNEQLLHMLGYSADQLYALSWQELTHPDDLADDEGIFAQLMAGEIDCYQLEKRFMSASGDAIPVRISVRLINTREGVPEFIVGMVQDLTQEHHQQRLLRRETSLYNMLSQINQLILYSRSEQEVLQSACDIAVTLDSLTFAWVGSCNEQRHLQTVLAHAGKSNVDQGFDDLFALFQRHPGRGLSEKALVEERTVVENDSLNSPDYAPWLDFTKRFQCRSAIALPIRKNGRIFANLTLYSGETAFFGERLVQTLEEMASDIGFALDSIQRDKALEVANQVINSSPFVLVRWDNAPGWPVRFVSDNIRRWGVSPEDILHDSNVFEELIHPEDRERIAAEVASHLDHGALEYSQLYRMVLPDQQVHWVDDHTHIITNEEGDVVGFEGVLVDVTERQVQESRLRQAAAVVNSTREGVIITDAHQRIVQVNPAFTEMFDWTEADLLNQTPSVLRSGLHAPAFYAEILRTLESEGHWQGEIISRRKGGDSFPALLSISQVKDSQGDITHYVGVYTDLTRLKKNESQIEFLSNYDSLTELPNRHLLFSRLGNCIQYNRRHKRRSALLMADLDNFKDINDSLGHLEGDKLLVQVVQRFKTRIREEDSLFRLGGDEFAVLLEDIGGSEQAAAVADDLMRQLDTGFVLGDGVEVRSSVSLGISMVDGSTDSPAEVLQQADAALFKAKEQRGSLSFFSDDLTSSARRRLDMERRLRYALEHGELSLYYQPQWDIETGAMTGLEALIRWQDPEEGLISPADFIPVAEQSNLIGSIGRWVVLEACRQLADWRGRGIITPRVAINVSAQQLLYHDLVEIVAGALDETGIPPRLLEVELTEGVLMSAAVSPEKMLHELRQLGVRMAIDDFGTGYSSLAYLKRFPIDVLKIDKSFTDDLLTSREASAVVETIIVLGHKLGLTVLAEGVETSDQLEELERLGCHQFQGYLRSKPLPVNELEDFLISYKC</sequence>
<dbReference type="EMBL" id="FTMN01000001">
    <property type="protein sequence ID" value="SIP87601.1"/>
    <property type="molecule type" value="Genomic_DNA"/>
</dbReference>
<dbReference type="PROSITE" id="PS50112">
    <property type="entry name" value="PAS"/>
    <property type="match status" value="3"/>
</dbReference>
<feature type="domain" description="PAS" evidence="4">
    <location>
        <begin position="155"/>
        <end position="226"/>
    </location>
</feature>
<dbReference type="InterPro" id="IPR035919">
    <property type="entry name" value="EAL_sf"/>
</dbReference>
<dbReference type="PANTHER" id="PTHR44757">
    <property type="entry name" value="DIGUANYLATE CYCLASE DGCP"/>
    <property type="match status" value="1"/>
</dbReference>
<dbReference type="Gene3D" id="3.30.450.40">
    <property type="match status" value="1"/>
</dbReference>
<dbReference type="Pfam" id="PF13426">
    <property type="entry name" value="PAS_9"/>
    <property type="match status" value="1"/>
</dbReference>
<dbReference type="InterPro" id="IPR003018">
    <property type="entry name" value="GAF"/>
</dbReference>
<feature type="domain" description="PAS" evidence="4">
    <location>
        <begin position="491"/>
        <end position="527"/>
    </location>
</feature>
<dbReference type="InterPro" id="IPR013655">
    <property type="entry name" value="PAS_fold_3"/>
</dbReference>